<accession>A0ABN1G5T8</accession>
<dbReference type="Pfam" id="PF01370">
    <property type="entry name" value="Epimerase"/>
    <property type="match status" value="1"/>
</dbReference>
<gene>
    <name evidence="2" type="ORF">GCM10009416_47880</name>
</gene>
<evidence type="ECO:0000259" key="1">
    <source>
        <dbReference type="Pfam" id="PF01370"/>
    </source>
</evidence>
<dbReference type="PANTHER" id="PTHR48079">
    <property type="entry name" value="PROTEIN YEEZ"/>
    <property type="match status" value="1"/>
</dbReference>
<sequence>MSGGGGPPLAAVTGGTGFLGRHVVQALARGGWRLRLLARRPDASPAPPAEAEVVPGDLDDPAALRRLVEGARAVVHVAGLTKALRASDFMAVNRDGGARLAAAAGAGVARGARLVLVSSQAAREPRLSPYAASKRAGEEAAVSALGGRVPWVVLRPPVIYGPGDREGLALLRLARAPVVPVPRAPEPRLAMVHAADAAAAVAALCREGAPFGARFEITDGRHEGHAWRDILRLVAGLAGHERPPRFLPVPDAALLAAGAAADAWAAATGRASLFGRGKAREFLHRNWGSAPERQPPPDVWAPRIDLESGLRETLAWWRADAGGASAPVGGG</sequence>
<dbReference type="SUPFAM" id="SSF51735">
    <property type="entry name" value="NAD(P)-binding Rossmann-fold domains"/>
    <property type="match status" value="1"/>
</dbReference>
<name>A0ABN1G5T8_9PROT</name>
<reference evidence="2 3" key="1">
    <citation type="journal article" date="2019" name="Int. J. Syst. Evol. Microbiol.">
        <title>The Global Catalogue of Microorganisms (GCM) 10K type strain sequencing project: providing services to taxonomists for standard genome sequencing and annotation.</title>
        <authorList>
            <consortium name="The Broad Institute Genomics Platform"/>
            <consortium name="The Broad Institute Genome Sequencing Center for Infectious Disease"/>
            <person name="Wu L."/>
            <person name="Ma J."/>
        </authorList>
    </citation>
    <scope>NUCLEOTIDE SEQUENCE [LARGE SCALE GENOMIC DNA]</scope>
    <source>
        <strain evidence="2 3">JCM 9933</strain>
    </source>
</reference>
<keyword evidence="3" id="KW-1185">Reference proteome</keyword>
<protein>
    <submittedName>
        <fullName evidence="2">NAD-dependent epimerase/dehydratase family protein</fullName>
    </submittedName>
</protein>
<proteinExistence type="predicted"/>
<evidence type="ECO:0000313" key="2">
    <source>
        <dbReference type="EMBL" id="GAA0604662.1"/>
    </source>
</evidence>
<dbReference type="EMBL" id="BAAAFZ010000095">
    <property type="protein sequence ID" value="GAA0604662.1"/>
    <property type="molecule type" value="Genomic_DNA"/>
</dbReference>
<comment type="caution">
    <text evidence="2">The sequence shown here is derived from an EMBL/GenBank/DDBJ whole genome shotgun (WGS) entry which is preliminary data.</text>
</comment>
<evidence type="ECO:0000313" key="3">
    <source>
        <dbReference type="Proteomes" id="UP001501588"/>
    </source>
</evidence>
<dbReference type="PANTHER" id="PTHR48079:SF6">
    <property type="entry name" value="NAD(P)-BINDING DOMAIN-CONTAINING PROTEIN-RELATED"/>
    <property type="match status" value="1"/>
</dbReference>
<dbReference type="Gene3D" id="3.40.50.720">
    <property type="entry name" value="NAD(P)-binding Rossmann-like Domain"/>
    <property type="match status" value="1"/>
</dbReference>
<dbReference type="InterPro" id="IPR051783">
    <property type="entry name" value="NAD(P)-dependent_oxidoreduct"/>
</dbReference>
<dbReference type="InterPro" id="IPR036291">
    <property type="entry name" value="NAD(P)-bd_dom_sf"/>
</dbReference>
<feature type="domain" description="NAD-dependent epimerase/dehydratase" evidence="1">
    <location>
        <begin position="11"/>
        <end position="207"/>
    </location>
</feature>
<organism evidence="2 3">
    <name type="scientific">Craurococcus roseus</name>
    <dbReference type="NCBI Taxonomy" id="77585"/>
    <lineage>
        <taxon>Bacteria</taxon>
        <taxon>Pseudomonadati</taxon>
        <taxon>Pseudomonadota</taxon>
        <taxon>Alphaproteobacteria</taxon>
        <taxon>Acetobacterales</taxon>
        <taxon>Acetobacteraceae</taxon>
        <taxon>Craurococcus</taxon>
    </lineage>
</organism>
<dbReference type="InterPro" id="IPR001509">
    <property type="entry name" value="Epimerase_deHydtase"/>
</dbReference>
<dbReference type="Proteomes" id="UP001501588">
    <property type="component" value="Unassembled WGS sequence"/>
</dbReference>